<evidence type="ECO:0000256" key="3">
    <source>
        <dbReference type="ARBA" id="ARBA00022692"/>
    </source>
</evidence>
<name>X0VMQ7_9ZZZZ</name>
<evidence type="ECO:0000256" key="5">
    <source>
        <dbReference type="ARBA" id="ARBA00023136"/>
    </source>
</evidence>
<dbReference type="GO" id="GO:0005886">
    <property type="term" value="C:plasma membrane"/>
    <property type="evidence" value="ECO:0007669"/>
    <property type="project" value="UniProtKB-SubCell"/>
</dbReference>
<organism evidence="8">
    <name type="scientific">marine sediment metagenome</name>
    <dbReference type="NCBI Taxonomy" id="412755"/>
    <lineage>
        <taxon>unclassified sequences</taxon>
        <taxon>metagenomes</taxon>
        <taxon>ecological metagenomes</taxon>
    </lineage>
</organism>
<feature type="transmembrane region" description="Helical" evidence="6">
    <location>
        <begin position="127"/>
        <end position="145"/>
    </location>
</feature>
<dbReference type="AlphaFoldDB" id="X0VMQ7"/>
<keyword evidence="2" id="KW-1003">Cell membrane</keyword>
<dbReference type="InterPro" id="IPR051449">
    <property type="entry name" value="ABC-2_transporter_component"/>
</dbReference>
<keyword evidence="5 6" id="KW-0472">Membrane</keyword>
<feature type="domain" description="ABC-2 type transporter transmembrane" evidence="7">
    <location>
        <begin position="4"/>
        <end position="110"/>
    </location>
</feature>
<evidence type="ECO:0000256" key="1">
    <source>
        <dbReference type="ARBA" id="ARBA00004651"/>
    </source>
</evidence>
<protein>
    <recommendedName>
        <fullName evidence="7">ABC-2 type transporter transmembrane domain-containing protein</fullName>
    </recommendedName>
</protein>
<keyword evidence="4 6" id="KW-1133">Transmembrane helix</keyword>
<gene>
    <name evidence="8" type="ORF">S01H1_56562</name>
</gene>
<comment type="caution">
    <text evidence="8">The sequence shown here is derived from an EMBL/GenBank/DDBJ whole genome shotgun (WGS) entry which is preliminary data.</text>
</comment>
<keyword evidence="3 6" id="KW-0812">Transmembrane</keyword>
<proteinExistence type="predicted"/>
<feature type="transmembrane region" description="Helical" evidence="6">
    <location>
        <begin position="41"/>
        <end position="60"/>
    </location>
</feature>
<accession>X0VMQ7</accession>
<evidence type="ECO:0000256" key="2">
    <source>
        <dbReference type="ARBA" id="ARBA00022475"/>
    </source>
</evidence>
<feature type="non-terminal residue" evidence="8">
    <location>
        <position position="1"/>
    </location>
</feature>
<reference evidence="8" key="1">
    <citation type="journal article" date="2014" name="Front. Microbiol.">
        <title>High frequency of phylogenetically diverse reductive dehalogenase-homologous genes in deep subseafloor sedimentary metagenomes.</title>
        <authorList>
            <person name="Kawai M."/>
            <person name="Futagami T."/>
            <person name="Toyoda A."/>
            <person name="Takaki Y."/>
            <person name="Nishi S."/>
            <person name="Hori S."/>
            <person name="Arai W."/>
            <person name="Tsubouchi T."/>
            <person name="Morono Y."/>
            <person name="Uchiyama I."/>
            <person name="Ito T."/>
            <person name="Fujiyama A."/>
            <person name="Inagaki F."/>
            <person name="Takami H."/>
        </authorList>
    </citation>
    <scope>NUCLEOTIDE SEQUENCE</scope>
    <source>
        <strain evidence="8">Expedition CK06-06</strain>
    </source>
</reference>
<dbReference type="PANTHER" id="PTHR30294:SF29">
    <property type="entry name" value="MULTIDRUG ABC TRANSPORTER PERMEASE YBHS-RELATED"/>
    <property type="match status" value="1"/>
</dbReference>
<feature type="transmembrane region" description="Helical" evidence="6">
    <location>
        <begin position="9"/>
        <end position="35"/>
    </location>
</feature>
<feature type="transmembrane region" description="Helical" evidence="6">
    <location>
        <begin position="72"/>
        <end position="90"/>
    </location>
</feature>
<evidence type="ECO:0000313" key="8">
    <source>
        <dbReference type="EMBL" id="GAG19485.1"/>
    </source>
</evidence>
<dbReference type="PANTHER" id="PTHR30294">
    <property type="entry name" value="MEMBRANE COMPONENT OF ABC TRANSPORTER YHHJ-RELATED"/>
    <property type="match status" value="1"/>
</dbReference>
<evidence type="ECO:0000259" key="7">
    <source>
        <dbReference type="Pfam" id="PF01061"/>
    </source>
</evidence>
<evidence type="ECO:0000256" key="6">
    <source>
        <dbReference type="SAM" id="Phobius"/>
    </source>
</evidence>
<dbReference type="InterPro" id="IPR013525">
    <property type="entry name" value="ABC2_TM"/>
</dbReference>
<dbReference type="EMBL" id="BARS01036838">
    <property type="protein sequence ID" value="GAG19485.1"/>
    <property type="molecule type" value="Genomic_DNA"/>
</dbReference>
<dbReference type="Pfam" id="PF01061">
    <property type="entry name" value="ABC2_membrane"/>
    <property type="match status" value="1"/>
</dbReference>
<dbReference type="GO" id="GO:0140359">
    <property type="term" value="F:ABC-type transporter activity"/>
    <property type="evidence" value="ECO:0007669"/>
    <property type="project" value="InterPro"/>
</dbReference>
<comment type="subcellular location">
    <subcellularLocation>
        <location evidence="1">Cell membrane</location>
        <topology evidence="1">Multi-pass membrane protein</topology>
    </subcellularLocation>
</comment>
<sequence>KRDIIASKLIANTVVMIMQATEIFVMTSFFGLYSLGSLFEFYIVLLLIGFSGVAIGLFISAISPTEQGANQMYLMMFIVIIIFSGTIMPADSLGGAKFLADFLPLSHASVLITDITLRGLPLNLEHAFSILIISLVFLTIAYIAYKFKKLEV</sequence>
<evidence type="ECO:0000256" key="4">
    <source>
        <dbReference type="ARBA" id="ARBA00022989"/>
    </source>
</evidence>